<dbReference type="InterPro" id="IPR010982">
    <property type="entry name" value="Lambda_DNA-bd_dom_sf"/>
</dbReference>
<dbReference type="GO" id="GO:0003677">
    <property type="term" value="F:DNA binding"/>
    <property type="evidence" value="ECO:0007669"/>
    <property type="project" value="UniProtKB-KW"/>
</dbReference>
<sequence>MAELKKQVGSLIKQARKAKGFTQKELGEKLGVGRVTINGYEAGSQNLTLDTLQKIAEALGIEPKSFFE</sequence>
<dbReference type="GO" id="GO:0005829">
    <property type="term" value="C:cytosol"/>
    <property type="evidence" value="ECO:0007669"/>
    <property type="project" value="TreeGrafter"/>
</dbReference>
<dbReference type="PANTHER" id="PTHR46797:SF1">
    <property type="entry name" value="METHYLPHOSPHONATE SYNTHASE"/>
    <property type="match status" value="1"/>
</dbReference>
<evidence type="ECO:0000256" key="1">
    <source>
        <dbReference type="ARBA" id="ARBA00023125"/>
    </source>
</evidence>
<dbReference type="SUPFAM" id="SSF47413">
    <property type="entry name" value="lambda repressor-like DNA-binding domains"/>
    <property type="match status" value="1"/>
</dbReference>
<evidence type="ECO:0000313" key="4">
    <source>
        <dbReference type="Proteomes" id="UP000436006"/>
    </source>
</evidence>
<dbReference type="RefSeq" id="WP_317166049.1">
    <property type="nucleotide sequence ID" value="NZ_WPIN01000033.1"/>
</dbReference>
<dbReference type="PROSITE" id="PS50943">
    <property type="entry name" value="HTH_CROC1"/>
    <property type="match status" value="1"/>
</dbReference>
<dbReference type="CDD" id="cd00093">
    <property type="entry name" value="HTH_XRE"/>
    <property type="match status" value="1"/>
</dbReference>
<organism evidence="3 4">
    <name type="scientific">Spirosoma arboris</name>
    <dbReference type="NCBI Taxonomy" id="2682092"/>
    <lineage>
        <taxon>Bacteria</taxon>
        <taxon>Pseudomonadati</taxon>
        <taxon>Bacteroidota</taxon>
        <taxon>Cytophagia</taxon>
        <taxon>Cytophagales</taxon>
        <taxon>Cytophagaceae</taxon>
        <taxon>Spirosoma</taxon>
    </lineage>
</organism>
<comment type="caution">
    <text evidence="3">The sequence shown here is derived from an EMBL/GenBank/DDBJ whole genome shotgun (WGS) entry which is preliminary data.</text>
</comment>
<name>A0A7K1SQY9_9BACT</name>
<dbReference type="Pfam" id="PF01381">
    <property type="entry name" value="HTH_3"/>
    <property type="match status" value="1"/>
</dbReference>
<dbReference type="EMBL" id="WPIN01000033">
    <property type="protein sequence ID" value="MVM36224.1"/>
    <property type="molecule type" value="Genomic_DNA"/>
</dbReference>
<protein>
    <submittedName>
        <fullName evidence="3">Helix-turn-helix domain-containing protein</fullName>
    </submittedName>
</protein>
<keyword evidence="4" id="KW-1185">Reference proteome</keyword>
<evidence type="ECO:0000313" key="3">
    <source>
        <dbReference type="EMBL" id="MVM36224.1"/>
    </source>
</evidence>
<feature type="domain" description="HTH cro/C1-type" evidence="2">
    <location>
        <begin position="12"/>
        <end position="66"/>
    </location>
</feature>
<keyword evidence="1" id="KW-0238">DNA-binding</keyword>
<reference evidence="3 4" key="1">
    <citation type="submission" date="2019-12" db="EMBL/GenBank/DDBJ databases">
        <title>Spirosoma sp. HMF4905 genome sequencing and assembly.</title>
        <authorList>
            <person name="Kang H."/>
            <person name="Cha I."/>
            <person name="Kim H."/>
            <person name="Joh K."/>
        </authorList>
    </citation>
    <scope>NUCLEOTIDE SEQUENCE [LARGE SCALE GENOMIC DNA]</scope>
    <source>
        <strain evidence="3 4">HMF4905</strain>
    </source>
</reference>
<evidence type="ECO:0000259" key="2">
    <source>
        <dbReference type="PROSITE" id="PS50943"/>
    </source>
</evidence>
<dbReference type="AlphaFoldDB" id="A0A7K1SQY9"/>
<dbReference type="Gene3D" id="1.10.260.40">
    <property type="entry name" value="lambda repressor-like DNA-binding domains"/>
    <property type="match status" value="1"/>
</dbReference>
<dbReference type="PANTHER" id="PTHR46797">
    <property type="entry name" value="HTH-TYPE TRANSCRIPTIONAL REGULATOR"/>
    <property type="match status" value="1"/>
</dbReference>
<dbReference type="InterPro" id="IPR001387">
    <property type="entry name" value="Cro/C1-type_HTH"/>
</dbReference>
<dbReference type="Proteomes" id="UP000436006">
    <property type="component" value="Unassembled WGS sequence"/>
</dbReference>
<dbReference type="InterPro" id="IPR050807">
    <property type="entry name" value="TransReg_Diox_bact_type"/>
</dbReference>
<gene>
    <name evidence="3" type="ORF">GO755_39810</name>
</gene>
<proteinExistence type="predicted"/>
<dbReference type="SMART" id="SM00530">
    <property type="entry name" value="HTH_XRE"/>
    <property type="match status" value="1"/>
</dbReference>
<accession>A0A7K1SQY9</accession>
<dbReference type="GO" id="GO:0003700">
    <property type="term" value="F:DNA-binding transcription factor activity"/>
    <property type="evidence" value="ECO:0007669"/>
    <property type="project" value="TreeGrafter"/>
</dbReference>